<protein>
    <recommendedName>
        <fullName evidence="3">Gamma-glutamylcyclotransferase</fullName>
    </recommendedName>
</protein>
<dbReference type="Gene3D" id="3.10.490.10">
    <property type="entry name" value="Gamma-glutamyl cyclotransferase-like"/>
    <property type="match status" value="1"/>
</dbReference>
<evidence type="ECO:0000313" key="2">
    <source>
        <dbReference type="Proteomes" id="UP000792671"/>
    </source>
</evidence>
<proteinExistence type="predicted"/>
<reference evidence="1 2" key="1">
    <citation type="journal article" date="2013" name="J. Virol.">
        <title>New Insights into the Evolution of Entomopoxvirinae from the Complete Genome Sequences of Four Entomopoxviruses Infecting Adoxophyes honmai, Choristoneura biennis, Choristoneura rosaceana, and Mythimna separata.</title>
        <authorList>
            <person name="Theze J."/>
            <person name="Takatsuka J."/>
            <person name="Li Z."/>
            <person name="Gallais J."/>
            <person name="Doucet D."/>
            <person name="Arif B."/>
            <person name="Nakai M."/>
            <person name="Herniou E.A."/>
        </authorList>
    </citation>
    <scope>NUCLEOTIDE SEQUENCE [LARGE SCALE GENOMIC DNA]</scope>
</reference>
<keyword evidence="2" id="KW-1185">Reference proteome</keyword>
<sequence length="160" mass="19172">MYKYYFGYGANQNINYLIDRYNNNDFLNYKIGIILNHSFKLCYSKKIDSVISTIVYDENNIVYGVLYEVSDSMLKLFDEQEHIDKDIYERIKLPVILPSTGNIIESYVYKAIEDKEVKMATNFNKYKNIILDAITQLNYPEWYKIFIYNKFNKYYNNANI</sequence>
<accession>A0A916KQF4</accession>
<dbReference type="CDD" id="cd06661">
    <property type="entry name" value="GGCT_like"/>
    <property type="match status" value="1"/>
</dbReference>
<dbReference type="Proteomes" id="UP000792671">
    <property type="component" value="Genome"/>
</dbReference>
<dbReference type="Pfam" id="PF13772">
    <property type="entry name" value="AIG2_2"/>
    <property type="match status" value="1"/>
</dbReference>
<dbReference type="OrthoDB" id="13959at10239"/>
<dbReference type="EMBL" id="HF679134">
    <property type="protein sequence ID" value="CCU56286.1"/>
    <property type="molecule type" value="Genomic_DNA"/>
</dbReference>
<dbReference type="InterPro" id="IPR013024">
    <property type="entry name" value="GGCT-like"/>
</dbReference>
<evidence type="ECO:0000313" key="1">
    <source>
        <dbReference type="EMBL" id="CCU56286.1"/>
    </source>
</evidence>
<gene>
    <name evidence="1" type="ORF">MYSEV_088</name>
</gene>
<evidence type="ECO:0008006" key="3">
    <source>
        <dbReference type="Google" id="ProtNLM"/>
    </source>
</evidence>
<dbReference type="SUPFAM" id="SSF110857">
    <property type="entry name" value="Gamma-glutamyl cyclotransferase-like"/>
    <property type="match status" value="1"/>
</dbReference>
<dbReference type="KEGG" id="vg:15613710"/>
<name>A0A916KQF4_9POXV</name>
<dbReference type="GeneID" id="15613710"/>
<dbReference type="InterPro" id="IPR036568">
    <property type="entry name" value="GGCT-like_sf"/>
</dbReference>
<organism evidence="1 2">
    <name type="scientific">Mythimna separata entomopoxvirus 'L'</name>
    <dbReference type="NCBI Taxonomy" id="1293572"/>
    <lineage>
        <taxon>Viruses</taxon>
        <taxon>Varidnaviria</taxon>
        <taxon>Bamfordvirae</taxon>
        <taxon>Nucleocytoviricota</taxon>
        <taxon>Pokkesviricetes</taxon>
        <taxon>Chitovirales</taxon>
        <taxon>Poxviridae</taxon>
        <taxon>Entomopoxvirinae</taxon>
        <taxon>Betaentomopoxvirus</taxon>
        <taxon>Betaentomopoxvirus mseparata</taxon>
        <taxon>Mythimna separata entomopoxvirus</taxon>
    </lineage>
</organism>
<dbReference type="RefSeq" id="YP_008003605.1">
    <property type="nucleotide sequence ID" value="NC_021246.1"/>
</dbReference>